<sequence length="952" mass="104314">MNTSILSVLILVILVGVNCGFRPRGSFHSDDGGWDPDNWMKWIRNSERRDRERGNRGNRGEQPGELDEDELAPELFIPTIEPLPSTSEPDVNFNIKVGGLNLGWDGIFSQHEGKWPNIFRRIFSGPPKPWWKGPNVCVTREERNETVPGIVTHHRVFANSYCDETETSYKCTTDVTVYGIKRSFVVTYECCHGFEKPAGASGCTKKLVLKNLVETARDLDSDEFLRAVDSVGLTDTLKVENLTLFVPTNEAIKAYLEKDSQKLLPGVILVDGTLAEMASDLRAVLEGHVVPGFLKSSNFTDENLISTVLPPVKLRTNLYDVPRRLTTINCAKVLSSDHQAINGVIHKVDRVLKPATDTVMDIVSKNPELSSLKTVLGSAGLVSTLKTPGQFTLFAPTNAAFAKLPPSAREKLMKGENCLKNVLKHHVLSNVICSGIMQGKIKTRNIMDDFVNITRDENGKVFVDGTAQVVATDIMGSNGVVHIIDAVIVPDSGIFGLTTINCAKVLSSDHQAINGVIHKVDRVLKPATDTVMDIVSKNPELSSLKTVLGSAGLVSTLKTPGQFTLFAPTNAAFAKLPPSAREKLMKGENCLKNVLKHHVLSNVICSGIMQGKIKTRNIMDDFVNITRDENGKVFVDGTAQVVATDIMGSNGVVHIIDAVIVPDSGLSVLDVLEKQGASQLKQLVESAGLAADLERLTNFTLFAPTDEAIQKLPRDVKENLQRDRSALRQLLRYHVVTPRLGCADLRGGQNVTTVDHTPEVPSTIQIGEYAAFPFGGAYTKTAQCAPIAKTDLSACNGVVHLLDQVMTPPKEDMFSFLQKDAQYSRLVQLITRAGLEDTLRRGQLTIFAPTNQALRYVDGDLLEDPEELKALIQRHVLPEVLCCAGIYKRSFFLRQQVETLGGSSLNLNRNRNGTPVVEDSYITSCDQSATNGVIHTIDRVLTKRSSGWLGKK</sequence>
<dbReference type="RefSeq" id="XP_013406223.1">
    <property type="nucleotide sequence ID" value="XM_013550769.1"/>
</dbReference>
<feature type="region of interest" description="Disordered" evidence="1">
    <location>
        <begin position="48"/>
        <end position="68"/>
    </location>
</feature>
<dbReference type="STRING" id="7574.A0A1S3J7D6"/>
<dbReference type="FunCoup" id="A0A1S3J7D6">
    <property type="interactions" value="94"/>
</dbReference>
<dbReference type="PROSITE" id="PS50213">
    <property type="entry name" value="FAS1"/>
    <property type="match status" value="5"/>
</dbReference>
<dbReference type="GO" id="GO:0031012">
    <property type="term" value="C:extracellular matrix"/>
    <property type="evidence" value="ECO:0007669"/>
    <property type="project" value="TreeGrafter"/>
</dbReference>
<feature type="compositionally biased region" description="Basic and acidic residues" evidence="1">
    <location>
        <begin position="48"/>
        <end position="59"/>
    </location>
</feature>
<reference evidence="5" key="1">
    <citation type="submission" date="2025-08" db="UniProtKB">
        <authorList>
            <consortium name="RefSeq"/>
        </authorList>
    </citation>
    <scope>IDENTIFICATION</scope>
    <source>
        <tissue evidence="5">Gonads</tissue>
    </source>
</reference>
<evidence type="ECO:0000313" key="5">
    <source>
        <dbReference type="RefSeq" id="XP_013406223.1"/>
    </source>
</evidence>
<dbReference type="PANTHER" id="PTHR10900">
    <property type="entry name" value="PERIOSTIN-RELATED"/>
    <property type="match status" value="1"/>
</dbReference>
<dbReference type="PANTHER" id="PTHR10900:SF77">
    <property type="entry name" value="FI19380P1"/>
    <property type="match status" value="1"/>
</dbReference>
<name>A0A1S3J7D6_LINAN</name>
<proteinExistence type="predicted"/>
<feature type="domain" description="FAS1" evidence="3">
    <location>
        <begin position="356"/>
        <end position="488"/>
    </location>
</feature>
<dbReference type="GO" id="GO:0030198">
    <property type="term" value="P:extracellular matrix organization"/>
    <property type="evidence" value="ECO:0007669"/>
    <property type="project" value="TreeGrafter"/>
</dbReference>
<dbReference type="GO" id="GO:0005615">
    <property type="term" value="C:extracellular space"/>
    <property type="evidence" value="ECO:0007669"/>
    <property type="project" value="TreeGrafter"/>
</dbReference>
<dbReference type="InParanoid" id="A0A1S3J7D6"/>
<dbReference type="Pfam" id="PF02469">
    <property type="entry name" value="Fasciclin"/>
    <property type="match status" value="5"/>
</dbReference>
<dbReference type="Gene3D" id="2.30.180.10">
    <property type="entry name" value="FAS1 domain"/>
    <property type="match status" value="6"/>
</dbReference>
<dbReference type="InterPro" id="IPR050904">
    <property type="entry name" value="Adhesion/Biosynth-related"/>
</dbReference>
<dbReference type="Proteomes" id="UP000085678">
    <property type="component" value="Unplaced"/>
</dbReference>
<dbReference type="InterPro" id="IPR036378">
    <property type="entry name" value="FAS1_dom_sf"/>
</dbReference>
<dbReference type="SUPFAM" id="SSF82153">
    <property type="entry name" value="FAS1 domain"/>
    <property type="match status" value="5"/>
</dbReference>
<feature type="domain" description="FAS1" evidence="3">
    <location>
        <begin position="528"/>
        <end position="660"/>
    </location>
</feature>
<dbReference type="GeneID" id="106170771"/>
<feature type="domain" description="FAS1" evidence="3">
    <location>
        <begin position="664"/>
        <end position="806"/>
    </location>
</feature>
<evidence type="ECO:0000256" key="1">
    <source>
        <dbReference type="SAM" id="MobiDB-lite"/>
    </source>
</evidence>
<dbReference type="SMART" id="SM00554">
    <property type="entry name" value="FAS1"/>
    <property type="match status" value="5"/>
</dbReference>
<evidence type="ECO:0000256" key="2">
    <source>
        <dbReference type="SAM" id="SignalP"/>
    </source>
</evidence>
<protein>
    <submittedName>
        <fullName evidence="5">Transforming growth factor-beta-induced protein ig-h3</fullName>
    </submittedName>
</protein>
<gene>
    <name evidence="5" type="primary">LOC106170771</name>
</gene>
<dbReference type="GO" id="GO:0007155">
    <property type="term" value="P:cell adhesion"/>
    <property type="evidence" value="ECO:0007669"/>
    <property type="project" value="TreeGrafter"/>
</dbReference>
<dbReference type="GO" id="GO:0050839">
    <property type="term" value="F:cell adhesion molecule binding"/>
    <property type="evidence" value="ECO:0007669"/>
    <property type="project" value="TreeGrafter"/>
</dbReference>
<keyword evidence="4" id="KW-1185">Reference proteome</keyword>
<organism evidence="4 5">
    <name type="scientific">Lingula anatina</name>
    <name type="common">Brachiopod</name>
    <name type="synonym">Lingula unguis</name>
    <dbReference type="NCBI Taxonomy" id="7574"/>
    <lineage>
        <taxon>Eukaryota</taxon>
        <taxon>Metazoa</taxon>
        <taxon>Spiralia</taxon>
        <taxon>Lophotrochozoa</taxon>
        <taxon>Brachiopoda</taxon>
        <taxon>Linguliformea</taxon>
        <taxon>Lingulata</taxon>
        <taxon>Lingulida</taxon>
        <taxon>Linguloidea</taxon>
        <taxon>Lingulidae</taxon>
        <taxon>Lingula</taxon>
    </lineage>
</organism>
<accession>A0A1S3J7D6</accession>
<evidence type="ECO:0000313" key="4">
    <source>
        <dbReference type="Proteomes" id="UP000085678"/>
    </source>
</evidence>
<dbReference type="InterPro" id="IPR000782">
    <property type="entry name" value="FAS1_domain"/>
</dbReference>
<evidence type="ECO:0000259" key="3">
    <source>
        <dbReference type="PROSITE" id="PS50213"/>
    </source>
</evidence>
<feature type="domain" description="FAS1" evidence="3">
    <location>
        <begin position="208"/>
        <end position="352"/>
    </location>
</feature>
<dbReference type="KEGG" id="lak:106170771"/>
<feature type="chain" id="PRO_5010317311" evidence="2">
    <location>
        <begin position="21"/>
        <end position="952"/>
    </location>
</feature>
<keyword evidence="2" id="KW-0732">Signal</keyword>
<feature type="signal peptide" evidence="2">
    <location>
        <begin position="1"/>
        <end position="20"/>
    </location>
</feature>
<dbReference type="FunFam" id="2.30.180.10:FF:000032">
    <property type="entry name" value="Fasciclin domain-containing protein, putative"/>
    <property type="match status" value="3"/>
</dbReference>
<dbReference type="AlphaFoldDB" id="A0A1S3J7D6"/>
<feature type="domain" description="FAS1" evidence="3">
    <location>
        <begin position="810"/>
        <end position="941"/>
    </location>
</feature>
<dbReference type="OrthoDB" id="286301at2759"/>